<dbReference type="Pfam" id="PF02254">
    <property type="entry name" value="TrkA_N"/>
    <property type="match status" value="1"/>
</dbReference>
<dbReference type="PANTHER" id="PTHR46157">
    <property type="entry name" value="K(+) EFFLUX ANTIPORTER 3, CHLOROPLASTIC"/>
    <property type="match status" value="1"/>
</dbReference>
<feature type="transmembrane region" description="Helical" evidence="10">
    <location>
        <begin position="114"/>
        <end position="134"/>
    </location>
</feature>
<feature type="domain" description="RCK N-terminal" evidence="11">
    <location>
        <begin position="431"/>
        <end position="548"/>
    </location>
</feature>
<keyword evidence="13" id="KW-1185">Reference proteome</keyword>
<evidence type="ECO:0000259" key="11">
    <source>
        <dbReference type="PROSITE" id="PS51201"/>
    </source>
</evidence>
<feature type="transmembrane region" description="Helical" evidence="10">
    <location>
        <begin position="270"/>
        <end position="288"/>
    </location>
</feature>
<dbReference type="GO" id="GO:0012505">
    <property type="term" value="C:endomembrane system"/>
    <property type="evidence" value="ECO:0007669"/>
    <property type="project" value="UniProtKB-SubCell"/>
</dbReference>
<evidence type="ECO:0000256" key="10">
    <source>
        <dbReference type="SAM" id="Phobius"/>
    </source>
</evidence>
<feature type="transmembrane region" description="Helical" evidence="10">
    <location>
        <begin position="213"/>
        <end position="233"/>
    </location>
</feature>
<feature type="transmembrane region" description="Helical" evidence="10">
    <location>
        <begin position="326"/>
        <end position="345"/>
    </location>
</feature>
<feature type="transmembrane region" description="Helical" evidence="10">
    <location>
        <begin position="146"/>
        <end position="169"/>
    </location>
</feature>
<dbReference type="STRING" id="696762.PFRI_24900"/>
<dbReference type="EMBL" id="MLCB01000148">
    <property type="protein sequence ID" value="OJI93293.1"/>
    <property type="molecule type" value="Genomic_DNA"/>
</dbReference>
<comment type="caution">
    <text evidence="12">The sequence shown here is derived from an EMBL/GenBank/DDBJ whole genome shotgun (WGS) entry which is preliminary data.</text>
</comment>
<evidence type="ECO:0000256" key="3">
    <source>
        <dbReference type="ARBA" id="ARBA00022449"/>
    </source>
</evidence>
<dbReference type="PROSITE" id="PS51201">
    <property type="entry name" value="RCK_N"/>
    <property type="match status" value="1"/>
</dbReference>
<proteinExistence type="predicted"/>
<dbReference type="GO" id="GO:1902600">
    <property type="term" value="P:proton transmembrane transport"/>
    <property type="evidence" value="ECO:0007669"/>
    <property type="project" value="InterPro"/>
</dbReference>
<feature type="transmembrane region" description="Helical" evidence="10">
    <location>
        <begin position="53"/>
        <end position="73"/>
    </location>
</feature>
<dbReference type="AlphaFoldDB" id="A0A1L9NVT5"/>
<dbReference type="InterPro" id="IPR003148">
    <property type="entry name" value="RCK_N"/>
</dbReference>
<dbReference type="FunFam" id="3.40.50.720:FF:000036">
    <property type="entry name" value="Glutathione-regulated potassium-efflux system protein KefB"/>
    <property type="match status" value="1"/>
</dbReference>
<feature type="transmembrane region" description="Helical" evidence="10">
    <location>
        <begin position="390"/>
        <end position="409"/>
    </location>
</feature>
<dbReference type="Proteomes" id="UP000184514">
    <property type="component" value="Unassembled WGS sequence"/>
</dbReference>
<reference evidence="12 13" key="1">
    <citation type="submission" date="2016-10" db="EMBL/GenBank/DDBJ databases">
        <title>Genome sequence of Planktotalea frisia SH6-1.</title>
        <authorList>
            <person name="Poehlein A."/>
            <person name="Bakenhus I."/>
            <person name="Voget S."/>
            <person name="Brinkhoff T."/>
            <person name="Simon M."/>
        </authorList>
    </citation>
    <scope>NUCLEOTIDE SEQUENCE [LARGE SCALE GENOMIC DNA]</scope>
    <source>
        <strain evidence="12 13">SH6-1</strain>
    </source>
</reference>
<dbReference type="InterPro" id="IPR036291">
    <property type="entry name" value="NAD(P)-bd_dom_sf"/>
</dbReference>
<dbReference type="SUPFAM" id="SSF51735">
    <property type="entry name" value="NAD(P)-binding Rossmann-fold domains"/>
    <property type="match status" value="1"/>
</dbReference>
<evidence type="ECO:0000256" key="5">
    <source>
        <dbReference type="ARBA" id="ARBA00022692"/>
    </source>
</evidence>
<dbReference type="InterPro" id="IPR006153">
    <property type="entry name" value="Cation/H_exchanger_TM"/>
</dbReference>
<dbReference type="Gene3D" id="1.20.1530.20">
    <property type="match status" value="1"/>
</dbReference>
<keyword evidence="4" id="KW-0633">Potassium transport</keyword>
<keyword evidence="8" id="KW-0406">Ion transport</keyword>
<evidence type="ECO:0000256" key="4">
    <source>
        <dbReference type="ARBA" id="ARBA00022538"/>
    </source>
</evidence>
<dbReference type="Gene3D" id="3.40.50.720">
    <property type="entry name" value="NAD(P)-binding Rossmann-like Domain"/>
    <property type="match status" value="1"/>
</dbReference>
<keyword evidence="7 10" id="KW-1133">Transmembrane helix</keyword>
<evidence type="ECO:0000313" key="13">
    <source>
        <dbReference type="Proteomes" id="UP000184514"/>
    </source>
</evidence>
<evidence type="ECO:0000256" key="8">
    <source>
        <dbReference type="ARBA" id="ARBA00023065"/>
    </source>
</evidence>
<dbReference type="PANTHER" id="PTHR46157:SF4">
    <property type="entry name" value="K(+) EFFLUX ANTIPORTER 3, CHLOROPLASTIC"/>
    <property type="match status" value="1"/>
</dbReference>
<gene>
    <name evidence="12" type="primary">kefC_2</name>
    <name evidence="12" type="ORF">PFRI_24900</name>
</gene>
<keyword evidence="5 10" id="KW-0812">Transmembrane</keyword>
<dbReference type="Pfam" id="PF00999">
    <property type="entry name" value="Na_H_Exchanger"/>
    <property type="match status" value="1"/>
</dbReference>
<dbReference type="GO" id="GO:0015297">
    <property type="term" value="F:antiporter activity"/>
    <property type="evidence" value="ECO:0007669"/>
    <property type="project" value="UniProtKB-KW"/>
</dbReference>
<dbReference type="GO" id="GO:0005886">
    <property type="term" value="C:plasma membrane"/>
    <property type="evidence" value="ECO:0007669"/>
    <property type="project" value="TreeGrafter"/>
</dbReference>
<feature type="transmembrane region" description="Helical" evidence="10">
    <location>
        <begin position="300"/>
        <end position="320"/>
    </location>
</feature>
<evidence type="ECO:0000256" key="7">
    <source>
        <dbReference type="ARBA" id="ARBA00022989"/>
    </source>
</evidence>
<evidence type="ECO:0000256" key="9">
    <source>
        <dbReference type="ARBA" id="ARBA00023136"/>
    </source>
</evidence>
<evidence type="ECO:0000313" key="12">
    <source>
        <dbReference type="EMBL" id="OJI93293.1"/>
    </source>
</evidence>
<feature type="transmembrane region" description="Helical" evidence="10">
    <location>
        <begin position="357"/>
        <end position="378"/>
    </location>
</feature>
<dbReference type="RefSeq" id="WP_072631032.1">
    <property type="nucleotide sequence ID" value="NZ_MLCB01000148.1"/>
</dbReference>
<feature type="transmembrane region" description="Helical" evidence="10">
    <location>
        <begin position="6"/>
        <end position="23"/>
    </location>
</feature>
<evidence type="ECO:0000256" key="1">
    <source>
        <dbReference type="ARBA" id="ARBA00004127"/>
    </source>
</evidence>
<dbReference type="InterPro" id="IPR038770">
    <property type="entry name" value="Na+/solute_symporter_sf"/>
</dbReference>
<comment type="subcellular location">
    <subcellularLocation>
        <location evidence="1">Endomembrane system</location>
        <topology evidence="1">Multi-pass membrane protein</topology>
    </subcellularLocation>
</comment>
<keyword evidence="6" id="KW-0630">Potassium</keyword>
<feature type="transmembrane region" description="Helical" evidence="10">
    <location>
        <begin position="85"/>
        <end position="108"/>
    </location>
</feature>
<keyword evidence="2" id="KW-0813">Transport</keyword>
<keyword evidence="3" id="KW-0050">Antiport</keyword>
<organism evidence="12 13">
    <name type="scientific">Planktotalea frisia</name>
    <dbReference type="NCBI Taxonomy" id="696762"/>
    <lineage>
        <taxon>Bacteria</taxon>
        <taxon>Pseudomonadati</taxon>
        <taxon>Pseudomonadota</taxon>
        <taxon>Alphaproteobacteria</taxon>
        <taxon>Rhodobacterales</taxon>
        <taxon>Paracoccaceae</taxon>
        <taxon>Planktotalea</taxon>
    </lineage>
</organism>
<name>A0A1L9NVT5_9RHOB</name>
<accession>A0A1L9NVT5</accession>
<evidence type="ECO:0000256" key="2">
    <source>
        <dbReference type="ARBA" id="ARBA00022448"/>
    </source>
</evidence>
<keyword evidence="9 10" id="KW-0472">Membrane</keyword>
<dbReference type="GO" id="GO:0006813">
    <property type="term" value="P:potassium ion transport"/>
    <property type="evidence" value="ECO:0007669"/>
    <property type="project" value="UniProtKB-KW"/>
</dbReference>
<dbReference type="OrthoDB" id="9781411at2"/>
<protein>
    <submittedName>
        <fullName evidence="12">Glutathione-regulated potassium-efflux system protein KefC</fullName>
    </submittedName>
</protein>
<evidence type="ECO:0000256" key="6">
    <source>
        <dbReference type="ARBA" id="ARBA00022958"/>
    </source>
</evidence>
<feature type="transmembrane region" description="Helical" evidence="10">
    <location>
        <begin position="30"/>
        <end position="47"/>
    </location>
</feature>
<sequence length="639" mass="68332">MTDFLLLAFIFLCAGVISVPIASRLGLGSVLGYLIAGIIISPILALLHVDVIAIQHFAEFGVVMMLFLVGLELEPKMLWAVRAKLLGLGGGQVGITTLVVMGLCMAFGQPWSIALAIGLVMALSSTAIVLQTLNEKGLMKSDGGQSSFSVLLTQDIAVIPMLALLPLLAMPELMDVASDAVAHGADAAHGGDDHSGEGDHGSAMSLVEGLNGWQTMLVTVGSVIAVILGGSFLTSPIFRFIAGAGLRELFVAGALLIVIGIALLMSLVGLSPALGTFIAGVVLANSAYRHELESDIDPFRGLLLGLFFMSVGAGINFALLSENLGSILGMTLGLIAVKALVLLGLARIFKIEGADKWLFALGLAQAGEFGFVLLSFTVAGNIIPTSIADILLLVVALSMLLTPALFIIYDRLIAPRYSEEEAREADDIDADSNIIIAGHGRVGGMVARILRAAGHTPTVIDYSSKQLDMLEKFGVKAYFGDASRPDLLHAAGIHEAKLIVIAIDNKEQINEMTHYIHTNHPHVHIMARALDRNHVYELYAAGCRDIIRETYDSSLRMGRSAFEALGVPSDKANDMVAVFDQSDREGMVEVADTYDVNISPFENEAFMAKIREVAPRREAEVREQMHKILQRNSKGEEQL</sequence>